<keyword evidence="6" id="KW-1185">Reference proteome</keyword>
<dbReference type="PANTHER" id="PTHR43004">
    <property type="entry name" value="TRK SYSTEM POTASSIUM UPTAKE PROTEIN"/>
    <property type="match status" value="1"/>
</dbReference>
<dbReference type="InterPro" id="IPR036188">
    <property type="entry name" value="FAD/NAD-bd_sf"/>
</dbReference>
<keyword evidence="2" id="KW-0285">Flavoprotein</keyword>
<evidence type="ECO:0000256" key="1">
    <source>
        <dbReference type="ARBA" id="ARBA00001974"/>
    </source>
</evidence>
<accession>A0ABR8NTM1</accession>
<comment type="cofactor">
    <cofactor evidence="1">
        <name>FAD</name>
        <dbReference type="ChEBI" id="CHEBI:57692"/>
    </cofactor>
</comment>
<evidence type="ECO:0000313" key="6">
    <source>
        <dbReference type="Proteomes" id="UP000598426"/>
    </source>
</evidence>
<protein>
    <submittedName>
        <fullName evidence="5">FAD-dependent monooxygenase</fullName>
    </submittedName>
</protein>
<dbReference type="PRINTS" id="PR00420">
    <property type="entry name" value="RNGMNOXGNASE"/>
</dbReference>
<evidence type="ECO:0000313" key="5">
    <source>
        <dbReference type="EMBL" id="MBD3943970.1"/>
    </source>
</evidence>
<evidence type="ECO:0000256" key="2">
    <source>
        <dbReference type="ARBA" id="ARBA00022630"/>
    </source>
</evidence>
<dbReference type="InterPro" id="IPR002938">
    <property type="entry name" value="FAD-bd"/>
</dbReference>
<gene>
    <name evidence="5" type="ORF">IF188_19950</name>
</gene>
<proteinExistence type="predicted"/>
<sequence length="503" mass="55263">MTDTLDTDVLVVGAGPTGLMLATCLAKLGVRCVIVDGKSAPTRESRALVLQSRTMEIYDQLGVVDRVVAEAEVASEIVPGFERRRFGAINLQRLATGTTPYPHLYVLEQSKNERLLVVHLEQLGGRVCWSHSLRTITVTAGGVDCELDGEELGRVRARYCVGADGASSVVREVMGIPFEGKTNAHTFYVADARQVDGLPTRAINLRFGVDDFLLAFPMGGEADHRLLGVVRGPAEAVTESSARSVLQRVFAVTYGSSRWFSTYRVHHRVAARFRDGPVFLAGDAAHVHSPVGAQGMNTGLQDAHNLACKIADVVAGVAGDAYLDRYPAERRPVARRLVSTTDALFAMITSDRPTARFLRRSVVRVVAPVAASLVPRVVRSPRIFEYLSQTRIHYWMSDRERTAARGRRGRVVGRRLPWNGDNYSSLRAMSWQVHGYGAVNRRALRRVGARLRLTVQFFPRIRNPKIRPGACYLVRPDGFVAAASDAEHAFSAFAEHLGQLAHS</sequence>
<reference evidence="5 6" key="1">
    <citation type="submission" date="2020-09" db="EMBL/GenBank/DDBJ databases">
        <title>Isolation and identification of active actinomycetes.</title>
        <authorList>
            <person name="Li X."/>
        </authorList>
    </citation>
    <scope>NUCLEOTIDE SEQUENCE [LARGE SCALE GENOMIC DNA]</scope>
    <source>
        <strain evidence="5 6">NEAU-LLC</strain>
    </source>
</reference>
<dbReference type="GO" id="GO:0004497">
    <property type="term" value="F:monooxygenase activity"/>
    <property type="evidence" value="ECO:0007669"/>
    <property type="project" value="UniProtKB-KW"/>
</dbReference>
<dbReference type="PANTHER" id="PTHR43004:SF19">
    <property type="entry name" value="BINDING MONOOXYGENASE, PUTATIVE (JCVI)-RELATED"/>
    <property type="match status" value="1"/>
</dbReference>
<dbReference type="Gene3D" id="3.50.50.60">
    <property type="entry name" value="FAD/NAD(P)-binding domain"/>
    <property type="match status" value="1"/>
</dbReference>
<evidence type="ECO:0000259" key="4">
    <source>
        <dbReference type="Pfam" id="PF01494"/>
    </source>
</evidence>
<dbReference type="EMBL" id="JACXZS010000025">
    <property type="protein sequence ID" value="MBD3943970.1"/>
    <property type="molecule type" value="Genomic_DNA"/>
</dbReference>
<organism evidence="5 6">
    <name type="scientific">Microbacterium helvum</name>
    <dbReference type="NCBI Taxonomy" id="2773713"/>
    <lineage>
        <taxon>Bacteria</taxon>
        <taxon>Bacillati</taxon>
        <taxon>Actinomycetota</taxon>
        <taxon>Actinomycetes</taxon>
        <taxon>Micrococcales</taxon>
        <taxon>Microbacteriaceae</taxon>
        <taxon>Microbacterium</taxon>
    </lineage>
</organism>
<keyword evidence="5" id="KW-0503">Monooxygenase</keyword>
<keyword evidence="5" id="KW-0560">Oxidoreductase</keyword>
<dbReference type="RefSeq" id="WP_191173564.1">
    <property type="nucleotide sequence ID" value="NZ_JACXZS010000025.1"/>
</dbReference>
<name>A0ABR8NTM1_9MICO</name>
<dbReference type="InterPro" id="IPR050641">
    <property type="entry name" value="RIFMO-like"/>
</dbReference>
<keyword evidence="3" id="KW-0274">FAD</keyword>
<evidence type="ECO:0000256" key="3">
    <source>
        <dbReference type="ARBA" id="ARBA00022827"/>
    </source>
</evidence>
<feature type="domain" description="FAD-binding" evidence="4">
    <location>
        <begin position="6"/>
        <end position="339"/>
    </location>
</feature>
<dbReference type="Proteomes" id="UP000598426">
    <property type="component" value="Unassembled WGS sequence"/>
</dbReference>
<dbReference type="Pfam" id="PF01494">
    <property type="entry name" value="FAD_binding_3"/>
    <property type="match status" value="1"/>
</dbReference>
<dbReference type="Gene3D" id="3.30.70.2450">
    <property type="match status" value="1"/>
</dbReference>
<dbReference type="SUPFAM" id="SSF51905">
    <property type="entry name" value="FAD/NAD(P)-binding domain"/>
    <property type="match status" value="1"/>
</dbReference>
<comment type="caution">
    <text evidence="5">The sequence shown here is derived from an EMBL/GenBank/DDBJ whole genome shotgun (WGS) entry which is preliminary data.</text>
</comment>